<evidence type="ECO:0000313" key="2">
    <source>
        <dbReference type="EMBL" id="STD09226.1"/>
    </source>
</evidence>
<name>A0AA46BND5_9MICO</name>
<accession>A0AA46BND5</accession>
<comment type="caution">
    <text evidence="2">The sequence shown here is derived from an EMBL/GenBank/DDBJ whole genome shotgun (WGS) entry which is preliminary data.</text>
</comment>
<dbReference type="InterPro" id="IPR036259">
    <property type="entry name" value="MFS_trans_sf"/>
</dbReference>
<dbReference type="EMBL" id="UFYA01000001">
    <property type="protein sequence ID" value="STD09226.1"/>
    <property type="molecule type" value="Genomic_DNA"/>
</dbReference>
<evidence type="ECO:0000256" key="1">
    <source>
        <dbReference type="SAM" id="Phobius"/>
    </source>
</evidence>
<keyword evidence="1" id="KW-1133">Transmembrane helix</keyword>
<gene>
    <name evidence="2" type="ORF">NCTC7915_01163</name>
</gene>
<keyword evidence="1" id="KW-0472">Membrane</keyword>
<dbReference type="SUPFAM" id="SSF103473">
    <property type="entry name" value="MFS general substrate transporter"/>
    <property type="match status" value="1"/>
</dbReference>
<dbReference type="Proteomes" id="UP000254118">
    <property type="component" value="Unassembled WGS sequence"/>
</dbReference>
<protein>
    <submittedName>
        <fullName evidence="2">Uncharacterized protein</fullName>
    </submittedName>
</protein>
<keyword evidence="1" id="KW-0812">Transmembrane</keyword>
<proteinExistence type="predicted"/>
<organism evidence="2 3">
    <name type="scientific">Dermatophilus congolensis</name>
    <dbReference type="NCBI Taxonomy" id="1863"/>
    <lineage>
        <taxon>Bacteria</taxon>
        <taxon>Bacillati</taxon>
        <taxon>Actinomycetota</taxon>
        <taxon>Actinomycetes</taxon>
        <taxon>Micrococcales</taxon>
        <taxon>Dermatophilaceae</taxon>
        <taxon>Dermatophilus</taxon>
    </lineage>
</organism>
<dbReference type="AlphaFoldDB" id="A0AA46BND5"/>
<reference evidence="2 3" key="1">
    <citation type="submission" date="2018-06" db="EMBL/GenBank/DDBJ databases">
        <authorList>
            <consortium name="Pathogen Informatics"/>
            <person name="Doyle S."/>
        </authorList>
    </citation>
    <scope>NUCLEOTIDE SEQUENCE [LARGE SCALE GENOMIC DNA]</scope>
    <source>
        <strain evidence="2 3">NCTC7915</strain>
    </source>
</reference>
<sequence length="87" mass="9198">MLSLLATSEMLGAFATQIAAFVIPLFAVISLNVDSFHMKVLNSIESAAAVIAGFLVGARVDIYGGRFSILVAHGLRMRSGKVGRLFA</sequence>
<evidence type="ECO:0000313" key="3">
    <source>
        <dbReference type="Proteomes" id="UP000254118"/>
    </source>
</evidence>
<feature type="transmembrane region" description="Helical" evidence="1">
    <location>
        <begin position="12"/>
        <end position="33"/>
    </location>
</feature>